<organism evidence="6 7">
    <name type="scientific">Shouchella lonarensis</name>
    <dbReference type="NCBI Taxonomy" id="1464122"/>
    <lineage>
        <taxon>Bacteria</taxon>
        <taxon>Bacillati</taxon>
        <taxon>Bacillota</taxon>
        <taxon>Bacilli</taxon>
        <taxon>Bacillales</taxon>
        <taxon>Bacillaceae</taxon>
        <taxon>Shouchella</taxon>
    </lineage>
</organism>
<dbReference type="CDD" id="cd08642">
    <property type="entry name" value="DNA_pol_A_pol_I_A"/>
    <property type="match status" value="1"/>
</dbReference>
<name>A0A1G6HRF7_9BACI</name>
<proteinExistence type="inferred from homology"/>
<dbReference type="SUPFAM" id="SSF53098">
    <property type="entry name" value="Ribonuclease H-like"/>
    <property type="match status" value="1"/>
</dbReference>
<evidence type="ECO:0000256" key="3">
    <source>
        <dbReference type="ARBA" id="ARBA00022705"/>
    </source>
</evidence>
<reference evidence="7" key="1">
    <citation type="submission" date="2016-09" db="EMBL/GenBank/DDBJ databases">
        <authorList>
            <person name="Varghese N."/>
            <person name="Submissions S."/>
        </authorList>
    </citation>
    <scope>NUCLEOTIDE SEQUENCE [LARGE SCALE GENOMIC DNA]</scope>
    <source>
        <strain evidence="7">25nlg</strain>
    </source>
</reference>
<dbReference type="OrthoDB" id="9764911at2"/>
<dbReference type="InterPro" id="IPR012337">
    <property type="entry name" value="RNaseH-like_sf"/>
</dbReference>
<dbReference type="Proteomes" id="UP000242662">
    <property type="component" value="Unassembled WGS sequence"/>
</dbReference>
<feature type="domain" description="DNA-directed DNA polymerase family A palm" evidence="5">
    <location>
        <begin position="369"/>
        <end position="610"/>
    </location>
</feature>
<gene>
    <name evidence="6" type="ORF">SAMN05421737_104141</name>
</gene>
<dbReference type="Gene3D" id="3.30.420.10">
    <property type="entry name" value="Ribonuclease H-like superfamily/Ribonuclease H"/>
    <property type="match status" value="1"/>
</dbReference>
<dbReference type="InterPro" id="IPR002298">
    <property type="entry name" value="DNA_polymerase_A"/>
</dbReference>
<dbReference type="PANTHER" id="PTHR10133">
    <property type="entry name" value="DNA POLYMERASE I"/>
    <property type="match status" value="1"/>
</dbReference>
<evidence type="ECO:0000259" key="5">
    <source>
        <dbReference type="SMART" id="SM00482"/>
    </source>
</evidence>
<comment type="similarity">
    <text evidence="1">Belongs to the DNA polymerase type-A family.</text>
</comment>
<evidence type="ECO:0000256" key="2">
    <source>
        <dbReference type="ARBA" id="ARBA00012417"/>
    </source>
</evidence>
<dbReference type="RefSeq" id="WP_090775380.1">
    <property type="nucleotide sequence ID" value="NZ_FMYM01000004.1"/>
</dbReference>
<dbReference type="EC" id="2.7.7.7" evidence="2"/>
<dbReference type="InterPro" id="IPR001098">
    <property type="entry name" value="DNA-dir_DNA_pol_A_palm_dom"/>
</dbReference>
<dbReference type="SUPFAM" id="SSF56672">
    <property type="entry name" value="DNA/RNA polymerases"/>
    <property type="match status" value="1"/>
</dbReference>
<keyword evidence="3" id="KW-0235">DNA replication</keyword>
<accession>A0A1G6HRF7</accession>
<dbReference type="SMART" id="SM00482">
    <property type="entry name" value="POLAc"/>
    <property type="match status" value="1"/>
</dbReference>
<protein>
    <recommendedName>
        <fullName evidence="2">DNA-directed DNA polymerase</fullName>
        <ecNumber evidence="2">2.7.7.7</ecNumber>
    </recommendedName>
</protein>
<evidence type="ECO:0000313" key="7">
    <source>
        <dbReference type="Proteomes" id="UP000242662"/>
    </source>
</evidence>
<dbReference type="GO" id="GO:0003887">
    <property type="term" value="F:DNA-directed DNA polymerase activity"/>
    <property type="evidence" value="ECO:0007669"/>
    <property type="project" value="UniProtKB-EC"/>
</dbReference>
<dbReference type="InterPro" id="IPR043502">
    <property type="entry name" value="DNA/RNA_pol_sf"/>
</dbReference>
<evidence type="ECO:0000256" key="1">
    <source>
        <dbReference type="ARBA" id="ARBA00007705"/>
    </source>
</evidence>
<evidence type="ECO:0000256" key="4">
    <source>
        <dbReference type="ARBA" id="ARBA00049244"/>
    </source>
</evidence>
<dbReference type="GO" id="GO:0006302">
    <property type="term" value="P:double-strand break repair"/>
    <property type="evidence" value="ECO:0007669"/>
    <property type="project" value="TreeGrafter"/>
</dbReference>
<dbReference type="PANTHER" id="PTHR10133:SF27">
    <property type="entry name" value="DNA POLYMERASE NU"/>
    <property type="match status" value="1"/>
</dbReference>
<dbReference type="EMBL" id="FMYM01000004">
    <property type="protein sequence ID" value="SDB96812.1"/>
    <property type="molecule type" value="Genomic_DNA"/>
</dbReference>
<evidence type="ECO:0000313" key="6">
    <source>
        <dbReference type="EMBL" id="SDB96812.1"/>
    </source>
</evidence>
<dbReference type="STRING" id="1464122.SAMN05421737_104141"/>
<dbReference type="AlphaFoldDB" id="A0A1G6HRF7"/>
<keyword evidence="7" id="KW-1185">Reference proteome</keyword>
<dbReference type="Gene3D" id="3.30.70.370">
    <property type="match status" value="1"/>
</dbReference>
<dbReference type="Gene3D" id="1.10.150.20">
    <property type="entry name" value="5' to 3' exonuclease, C-terminal subdomain"/>
    <property type="match status" value="1"/>
</dbReference>
<sequence length="644" mass="72817">MTTLSIDIETYSSVDLPKQGLYKYAEATDFEVLLFAYAFDNEDVRIIDFAQGEQLPEEVLKALTDESIIKTAFNAQFERICLQSYLGINLPIQQWRCTQVHALTLGLPIHLAGVASTLKMDAQKDRAGKALIAYFSIPCKPTKVNGGRTRNLPEHDSEKWDKFKAYCVQDVIVEREIRKKLAAFPVNEFENELYVLDQHINDRGVLIDADLMENAIELDERYKQGVLDELQVLTNLENPNSVSQLKKWINEQGTEVETLNKESVATLLKETSNNDVKRALRLRTLLAKTSISKYKAMARGQCKDGRLRGILQFYGANRTGRWAGRFVQVQNLPRGTMSGKNVGIARKILKAGELEGLQMVYDNVPDVLSSLIRTAFIPEKGRRLLVSDFSAIEARVIAWLADEEWRVDVFKTHGKIYEASASAMFNVPIEEVDKELRQKGKVAELALGYQGSVGALKTMGALKMGLKEEELQPLVDAWREANPAIKQFWYDVERAAIKAVQTKEIVNVQGLTFMWDKATLFIRLPSGRRLAYTRPRIEHDTTFNKSGLTYEGAGNSGKTVRLRTYGGKLVENIVQAVARDCLAEAMMRLKEHEIVMHVHDEVVIEAPESTSLEEVEEIMSRPIEWAKDLPLDADGFVTNYYKKD</sequence>
<comment type="catalytic activity">
    <reaction evidence="4">
        <text>DNA(n) + a 2'-deoxyribonucleoside 5'-triphosphate = DNA(n+1) + diphosphate</text>
        <dbReference type="Rhea" id="RHEA:22508"/>
        <dbReference type="Rhea" id="RHEA-COMP:17339"/>
        <dbReference type="Rhea" id="RHEA-COMP:17340"/>
        <dbReference type="ChEBI" id="CHEBI:33019"/>
        <dbReference type="ChEBI" id="CHEBI:61560"/>
        <dbReference type="ChEBI" id="CHEBI:173112"/>
        <dbReference type="EC" id="2.7.7.7"/>
    </reaction>
</comment>
<dbReference type="InterPro" id="IPR036397">
    <property type="entry name" value="RNaseH_sf"/>
</dbReference>
<dbReference type="GO" id="GO:0003677">
    <property type="term" value="F:DNA binding"/>
    <property type="evidence" value="ECO:0007669"/>
    <property type="project" value="InterPro"/>
</dbReference>
<dbReference type="Pfam" id="PF00476">
    <property type="entry name" value="DNA_pol_A"/>
    <property type="match status" value="1"/>
</dbReference>
<dbReference type="GO" id="GO:0006261">
    <property type="term" value="P:DNA-templated DNA replication"/>
    <property type="evidence" value="ECO:0007669"/>
    <property type="project" value="InterPro"/>
</dbReference>